<dbReference type="OrthoDB" id="170048at2157"/>
<name>A0A1G7I2T9_9EURY</name>
<reference evidence="3" key="1">
    <citation type="submission" date="2016-10" db="EMBL/GenBank/DDBJ databases">
        <authorList>
            <person name="Varghese N."/>
            <person name="Submissions S."/>
        </authorList>
    </citation>
    <scope>NUCLEOTIDE SEQUENCE [LARGE SCALE GENOMIC DNA]</scope>
    <source>
        <strain evidence="3">IBRC-M 10760</strain>
    </source>
</reference>
<gene>
    <name evidence="2" type="ORF">SAMN05216218_103261</name>
</gene>
<accession>A0A1G7I2T9</accession>
<dbReference type="STRING" id="660518.SAMN05216218_103261"/>
<dbReference type="EMBL" id="FNBK01000003">
    <property type="protein sequence ID" value="SDF07107.1"/>
    <property type="molecule type" value="Genomic_DNA"/>
</dbReference>
<feature type="region of interest" description="Disordered" evidence="1">
    <location>
        <begin position="89"/>
        <end position="137"/>
    </location>
</feature>
<organism evidence="2 3">
    <name type="scientific">Halorientalis regularis</name>
    <dbReference type="NCBI Taxonomy" id="660518"/>
    <lineage>
        <taxon>Archaea</taxon>
        <taxon>Methanobacteriati</taxon>
        <taxon>Methanobacteriota</taxon>
        <taxon>Stenosarchaea group</taxon>
        <taxon>Halobacteria</taxon>
        <taxon>Halobacteriales</taxon>
        <taxon>Haloarculaceae</taxon>
        <taxon>Halorientalis</taxon>
    </lineage>
</organism>
<evidence type="ECO:0000313" key="2">
    <source>
        <dbReference type="EMBL" id="SDF07107.1"/>
    </source>
</evidence>
<dbReference type="RefSeq" id="WP_092689113.1">
    <property type="nucleotide sequence ID" value="NZ_FNBK01000003.1"/>
</dbReference>
<proteinExistence type="predicted"/>
<keyword evidence="3" id="KW-1185">Reference proteome</keyword>
<evidence type="ECO:0000313" key="3">
    <source>
        <dbReference type="Proteomes" id="UP000199076"/>
    </source>
</evidence>
<dbReference type="Proteomes" id="UP000199076">
    <property type="component" value="Unassembled WGS sequence"/>
</dbReference>
<dbReference type="AlphaFoldDB" id="A0A1G7I2T9"/>
<evidence type="ECO:0000256" key="1">
    <source>
        <dbReference type="SAM" id="MobiDB-lite"/>
    </source>
</evidence>
<sequence length="137" mass="15299">MDELELGQATITYDDHDGETVTKTVDNEEIVYARDHWMVKTGTDEDGNDLMHQIPRERVHHVARSAEEFEDQIDTVRHRVESIASDLRERIPVDIGDGGRGSRGDAHGEGPPSDSTTVQIDPEPDEPEHEAGSESEQ</sequence>
<feature type="compositionally biased region" description="Acidic residues" evidence="1">
    <location>
        <begin position="122"/>
        <end position="137"/>
    </location>
</feature>
<protein>
    <submittedName>
        <fullName evidence="2">Uncharacterized protein</fullName>
    </submittedName>
</protein>